<keyword evidence="2" id="KW-1185">Reference proteome</keyword>
<proteinExistence type="predicted"/>
<reference evidence="2" key="1">
    <citation type="submission" date="2012-09" db="EMBL/GenBank/DDBJ databases">
        <authorList>
            <person name="Martin A.A."/>
        </authorList>
    </citation>
    <scope>NUCLEOTIDE SEQUENCE</scope>
</reference>
<dbReference type="WBParaSite" id="ACAC_0000012501-mRNA-1">
    <property type="protein sequence ID" value="ACAC_0000012501-mRNA-1"/>
    <property type="gene ID" value="ACAC_0000012501"/>
</dbReference>
<sequence>MFSDRTPTIPEVISPRSGIPLIDDDTISPRRLSARQRTPLTVEQVAELDAMVPTPSGVVKSMIRQIENTGS</sequence>
<organism evidence="2 3">
    <name type="scientific">Angiostrongylus cantonensis</name>
    <name type="common">Rat lungworm</name>
    <dbReference type="NCBI Taxonomy" id="6313"/>
    <lineage>
        <taxon>Eukaryota</taxon>
        <taxon>Metazoa</taxon>
        <taxon>Ecdysozoa</taxon>
        <taxon>Nematoda</taxon>
        <taxon>Chromadorea</taxon>
        <taxon>Rhabditida</taxon>
        <taxon>Rhabditina</taxon>
        <taxon>Rhabditomorpha</taxon>
        <taxon>Strongyloidea</taxon>
        <taxon>Metastrongylidae</taxon>
        <taxon>Angiostrongylus</taxon>
    </lineage>
</organism>
<evidence type="ECO:0000313" key="3">
    <source>
        <dbReference type="WBParaSite" id="ACAC_0000012501-mRNA-1"/>
    </source>
</evidence>
<dbReference type="STRING" id="6313.A0A0K0CSX8"/>
<name>A0A0K0CSX8_ANGCA</name>
<evidence type="ECO:0000256" key="1">
    <source>
        <dbReference type="SAM" id="MobiDB-lite"/>
    </source>
</evidence>
<reference evidence="3" key="2">
    <citation type="submission" date="2017-02" db="UniProtKB">
        <authorList>
            <consortium name="WormBaseParasite"/>
        </authorList>
    </citation>
    <scope>IDENTIFICATION</scope>
</reference>
<evidence type="ECO:0000313" key="2">
    <source>
        <dbReference type="Proteomes" id="UP000035642"/>
    </source>
</evidence>
<accession>A0A0K0CSX8</accession>
<protein>
    <submittedName>
        <fullName evidence="3">Miff domain-containing protein</fullName>
    </submittedName>
</protein>
<feature type="region of interest" description="Disordered" evidence="1">
    <location>
        <begin position="1"/>
        <end position="25"/>
    </location>
</feature>
<dbReference type="AlphaFoldDB" id="A0A0K0CSX8"/>
<dbReference type="Proteomes" id="UP000035642">
    <property type="component" value="Unassembled WGS sequence"/>
</dbReference>